<evidence type="ECO:0000256" key="1">
    <source>
        <dbReference type="ARBA" id="ARBA00008920"/>
    </source>
</evidence>
<dbReference type="SMART" id="SM00360">
    <property type="entry name" value="RRM"/>
    <property type="match status" value="1"/>
</dbReference>
<keyword evidence="3" id="KW-0694">RNA-binding</keyword>
<evidence type="ECO:0000313" key="7">
    <source>
        <dbReference type="RefSeq" id="XP_002734334.2"/>
    </source>
</evidence>
<dbReference type="InterPro" id="IPR000504">
    <property type="entry name" value="RRM_dom"/>
</dbReference>
<accession>A0ABM0GPA7</accession>
<evidence type="ECO:0000256" key="4">
    <source>
        <dbReference type="SAM" id="MobiDB-lite"/>
    </source>
</evidence>
<dbReference type="InterPro" id="IPR035979">
    <property type="entry name" value="RBD_domain_sf"/>
</dbReference>
<evidence type="ECO:0000313" key="6">
    <source>
        <dbReference type="Proteomes" id="UP000694865"/>
    </source>
</evidence>
<dbReference type="PROSITE" id="PS50102">
    <property type="entry name" value="RRM"/>
    <property type="match status" value="2"/>
</dbReference>
<evidence type="ECO:0000259" key="5">
    <source>
        <dbReference type="PROSITE" id="PS50102"/>
    </source>
</evidence>
<proteinExistence type="inferred from homology"/>
<evidence type="ECO:0000256" key="2">
    <source>
        <dbReference type="ARBA" id="ARBA00033477"/>
    </source>
</evidence>
<keyword evidence="6" id="KW-1185">Reference proteome</keyword>
<feature type="domain" description="RRM" evidence="5">
    <location>
        <begin position="56"/>
        <end position="135"/>
    </location>
</feature>
<dbReference type="GeneID" id="100373315"/>
<feature type="domain" description="RRM" evidence="5">
    <location>
        <begin position="1"/>
        <end position="44"/>
    </location>
</feature>
<sequence length="276" mass="32059">EPRGYCFVDFDNEHSAQRALTKLNGQTIAGTNPPRRFKLNVAAHGSSYHSYNQLEYNLYVGELTPEVNDYTLHEFFARRYYTCKTAKVVLDTYGVSRGFGFVRFYGKEDQERALQEMNNVTGLGGKPIRVAIAPTKRRPGPAQGKTSYDQYYQQYHQQYQNYYRAAWDNYNESNRQNQTQQQQTSQERELAPAGTHSYDRQVHYQHDGNTWGYYREEDVEDPEITVDVEKANAEFIVKNDELFEAVEGSRWQPLDTVTPDALSLMNSTQLDMFDDE</sequence>
<dbReference type="InterPro" id="IPR012677">
    <property type="entry name" value="Nucleotide-bd_a/b_plait_sf"/>
</dbReference>
<dbReference type="Pfam" id="PF17654">
    <property type="entry name" value="Trnau1ap"/>
    <property type="match status" value="1"/>
</dbReference>
<feature type="compositionally biased region" description="Low complexity" evidence="4">
    <location>
        <begin position="174"/>
        <end position="185"/>
    </location>
</feature>
<dbReference type="RefSeq" id="XP_002734334.2">
    <property type="nucleotide sequence ID" value="XM_002734288.2"/>
</dbReference>
<dbReference type="InterPro" id="IPR040434">
    <property type="entry name" value="TSAP1"/>
</dbReference>
<feature type="non-terminal residue" evidence="7">
    <location>
        <position position="1"/>
    </location>
</feature>
<dbReference type="InterPro" id="IPR041085">
    <property type="entry name" value="TSAP1_C"/>
</dbReference>
<organism evidence="6 7">
    <name type="scientific">Saccoglossus kowalevskii</name>
    <name type="common">Acorn worm</name>
    <dbReference type="NCBI Taxonomy" id="10224"/>
    <lineage>
        <taxon>Eukaryota</taxon>
        <taxon>Metazoa</taxon>
        <taxon>Hemichordata</taxon>
        <taxon>Enteropneusta</taxon>
        <taxon>Harrimaniidae</taxon>
        <taxon>Saccoglossus</taxon>
    </lineage>
</organism>
<dbReference type="Pfam" id="PF00076">
    <property type="entry name" value="RRM_1"/>
    <property type="match status" value="2"/>
</dbReference>
<dbReference type="SUPFAM" id="SSF54928">
    <property type="entry name" value="RNA-binding domain, RBD"/>
    <property type="match status" value="2"/>
</dbReference>
<comment type="similarity">
    <text evidence="1">Belongs to the RRM TRSPAP family.</text>
</comment>
<protein>
    <recommendedName>
        <fullName evidence="2">tRNA selenocysteine-associated protein 1</fullName>
    </recommendedName>
</protein>
<dbReference type="Proteomes" id="UP000694865">
    <property type="component" value="Unplaced"/>
</dbReference>
<evidence type="ECO:0000256" key="3">
    <source>
        <dbReference type="PROSITE-ProRule" id="PRU00176"/>
    </source>
</evidence>
<dbReference type="Gene3D" id="3.30.70.330">
    <property type="match status" value="2"/>
</dbReference>
<dbReference type="PANTHER" id="PTHR37457">
    <property type="entry name" value="TRNA SELENOCYSTEINE 1-ASSOCIATED PROTEIN 1-RELATED"/>
    <property type="match status" value="1"/>
</dbReference>
<reference evidence="7" key="1">
    <citation type="submission" date="2025-08" db="UniProtKB">
        <authorList>
            <consortium name="RefSeq"/>
        </authorList>
    </citation>
    <scope>IDENTIFICATION</scope>
    <source>
        <tissue evidence="7">Testes</tissue>
    </source>
</reference>
<dbReference type="PANTHER" id="PTHR37457:SF3">
    <property type="entry name" value="TRNA SELENOCYSTEINE-ASSOCIATED PROTEIN 1"/>
    <property type="match status" value="1"/>
</dbReference>
<name>A0ABM0GPA7_SACKO</name>
<gene>
    <name evidence="7" type="primary">LOC100373315</name>
</gene>
<feature type="region of interest" description="Disordered" evidence="4">
    <location>
        <begin position="174"/>
        <end position="195"/>
    </location>
</feature>